<evidence type="ECO:0000256" key="2">
    <source>
        <dbReference type="ARBA" id="ARBA00012438"/>
    </source>
</evidence>
<keyword evidence="10" id="KW-0804">Transcription</keyword>
<dbReference type="Pfam" id="PF12833">
    <property type="entry name" value="HTH_18"/>
    <property type="match status" value="1"/>
</dbReference>
<dbReference type="EC" id="2.7.13.3" evidence="2"/>
<feature type="modified residue" description="4-aspartylphosphate" evidence="11">
    <location>
        <position position="1161"/>
    </location>
</feature>
<dbReference type="SUPFAM" id="SSF47384">
    <property type="entry name" value="Homodimeric domain of signal transducing histidine kinase"/>
    <property type="match status" value="1"/>
</dbReference>
<keyword evidence="4" id="KW-0808">Transferase</keyword>
<dbReference type="PRINTS" id="PR00344">
    <property type="entry name" value="BCTRLSENSOR"/>
</dbReference>
<evidence type="ECO:0000256" key="9">
    <source>
        <dbReference type="ARBA" id="ARBA00023015"/>
    </source>
</evidence>
<evidence type="ECO:0000256" key="12">
    <source>
        <dbReference type="SAM" id="Phobius"/>
    </source>
</evidence>
<dbReference type="Gene3D" id="2.130.10.10">
    <property type="entry name" value="YVTN repeat-like/Quinoprotein amine dehydrogenase"/>
    <property type="match status" value="3"/>
</dbReference>
<dbReference type="SMART" id="SM00448">
    <property type="entry name" value="REC"/>
    <property type="match status" value="1"/>
</dbReference>
<keyword evidence="7" id="KW-0067">ATP-binding</keyword>
<dbReference type="SMART" id="SM00388">
    <property type="entry name" value="HisKA"/>
    <property type="match status" value="1"/>
</dbReference>
<dbReference type="SUPFAM" id="SSF46689">
    <property type="entry name" value="Homeodomain-like"/>
    <property type="match status" value="1"/>
</dbReference>
<dbReference type="STRING" id="407022.SAMN05661044_00057"/>
<dbReference type="FunFam" id="3.30.565.10:FF:000037">
    <property type="entry name" value="Hybrid sensor histidine kinase/response regulator"/>
    <property type="match status" value="1"/>
</dbReference>
<evidence type="ECO:0000259" key="15">
    <source>
        <dbReference type="PROSITE" id="PS50109"/>
    </source>
</evidence>
<dbReference type="PROSITE" id="PS50110">
    <property type="entry name" value="RESPONSE_REGULATORY"/>
    <property type="match status" value="1"/>
</dbReference>
<dbReference type="Gene3D" id="3.40.50.2300">
    <property type="match status" value="1"/>
</dbReference>
<dbReference type="Pfam" id="PF00512">
    <property type="entry name" value="HisKA"/>
    <property type="match status" value="1"/>
</dbReference>
<evidence type="ECO:0000256" key="4">
    <source>
        <dbReference type="ARBA" id="ARBA00022679"/>
    </source>
</evidence>
<keyword evidence="18" id="KW-1185">Reference proteome</keyword>
<dbReference type="PROSITE" id="PS01124">
    <property type="entry name" value="HTH_ARAC_FAMILY_2"/>
    <property type="match status" value="1"/>
</dbReference>
<feature type="domain" description="Histidine kinase" evidence="15">
    <location>
        <begin position="852"/>
        <end position="1068"/>
    </location>
</feature>
<evidence type="ECO:0000256" key="7">
    <source>
        <dbReference type="ARBA" id="ARBA00022840"/>
    </source>
</evidence>
<dbReference type="SUPFAM" id="SSF55874">
    <property type="entry name" value="ATPase domain of HSP90 chaperone/DNA topoisomerase II/histidine kinase"/>
    <property type="match status" value="1"/>
</dbReference>
<dbReference type="InterPro" id="IPR009057">
    <property type="entry name" value="Homeodomain-like_sf"/>
</dbReference>
<keyword evidence="9" id="KW-0805">Transcription regulation</keyword>
<organism evidence="17 18">
    <name type="scientific">Olivibacter domesticus</name>
    <name type="common">Pseudosphingobacterium domesticum</name>
    <dbReference type="NCBI Taxonomy" id="407022"/>
    <lineage>
        <taxon>Bacteria</taxon>
        <taxon>Pseudomonadati</taxon>
        <taxon>Bacteroidota</taxon>
        <taxon>Sphingobacteriia</taxon>
        <taxon>Sphingobacteriales</taxon>
        <taxon>Sphingobacteriaceae</taxon>
        <taxon>Olivibacter</taxon>
    </lineage>
</organism>
<accession>A0A1H7GHH5</accession>
<evidence type="ECO:0000256" key="13">
    <source>
        <dbReference type="SAM" id="SignalP"/>
    </source>
</evidence>
<dbReference type="GO" id="GO:0005524">
    <property type="term" value="F:ATP binding"/>
    <property type="evidence" value="ECO:0007669"/>
    <property type="project" value="UniProtKB-KW"/>
</dbReference>
<comment type="catalytic activity">
    <reaction evidence="1">
        <text>ATP + protein L-histidine = ADP + protein N-phospho-L-histidine.</text>
        <dbReference type="EC" id="2.7.13.3"/>
    </reaction>
</comment>
<dbReference type="InterPro" id="IPR011110">
    <property type="entry name" value="Reg_prop"/>
</dbReference>
<dbReference type="SMART" id="SM00342">
    <property type="entry name" value="HTH_ARAC"/>
    <property type="match status" value="1"/>
</dbReference>
<feature type="domain" description="Response regulatory" evidence="16">
    <location>
        <begin position="1113"/>
        <end position="1228"/>
    </location>
</feature>
<name>A0A1H7GHH5_OLID1</name>
<dbReference type="InterPro" id="IPR036097">
    <property type="entry name" value="HisK_dim/P_sf"/>
</dbReference>
<keyword evidence="13" id="KW-0732">Signal</keyword>
<dbReference type="Gene3D" id="2.60.40.10">
    <property type="entry name" value="Immunoglobulins"/>
    <property type="match status" value="1"/>
</dbReference>
<dbReference type="SUPFAM" id="SSF63829">
    <property type="entry name" value="Calcium-dependent phosphotriesterase"/>
    <property type="match status" value="2"/>
</dbReference>
<dbReference type="Pfam" id="PF00072">
    <property type="entry name" value="Response_reg"/>
    <property type="match status" value="1"/>
</dbReference>
<dbReference type="Pfam" id="PF07494">
    <property type="entry name" value="Reg_prop"/>
    <property type="match status" value="4"/>
</dbReference>
<dbReference type="InterPro" id="IPR004358">
    <property type="entry name" value="Sig_transdc_His_kin-like_C"/>
</dbReference>
<evidence type="ECO:0000259" key="16">
    <source>
        <dbReference type="PROSITE" id="PS50110"/>
    </source>
</evidence>
<dbReference type="CDD" id="cd00075">
    <property type="entry name" value="HATPase"/>
    <property type="match status" value="1"/>
</dbReference>
<feature type="domain" description="HTH araC/xylS-type" evidence="14">
    <location>
        <begin position="1260"/>
        <end position="1359"/>
    </location>
</feature>
<dbReference type="InterPro" id="IPR015943">
    <property type="entry name" value="WD40/YVTN_repeat-like_dom_sf"/>
</dbReference>
<evidence type="ECO:0000256" key="5">
    <source>
        <dbReference type="ARBA" id="ARBA00022741"/>
    </source>
</evidence>
<dbReference type="CDD" id="cd17574">
    <property type="entry name" value="REC_OmpR"/>
    <property type="match status" value="1"/>
</dbReference>
<evidence type="ECO:0000259" key="14">
    <source>
        <dbReference type="PROSITE" id="PS01124"/>
    </source>
</evidence>
<dbReference type="CDD" id="cd00082">
    <property type="entry name" value="HisKA"/>
    <property type="match status" value="1"/>
</dbReference>
<evidence type="ECO:0000256" key="1">
    <source>
        <dbReference type="ARBA" id="ARBA00000085"/>
    </source>
</evidence>
<dbReference type="SUPFAM" id="SSF52172">
    <property type="entry name" value="CheY-like"/>
    <property type="match status" value="1"/>
</dbReference>
<evidence type="ECO:0000256" key="8">
    <source>
        <dbReference type="ARBA" id="ARBA00023012"/>
    </source>
</evidence>
<evidence type="ECO:0000313" key="18">
    <source>
        <dbReference type="Proteomes" id="UP000199421"/>
    </source>
</evidence>
<dbReference type="InterPro" id="IPR005467">
    <property type="entry name" value="His_kinase_dom"/>
</dbReference>
<keyword evidence="3 11" id="KW-0597">Phosphoprotein</keyword>
<evidence type="ECO:0000313" key="17">
    <source>
        <dbReference type="EMBL" id="SEK36382.1"/>
    </source>
</evidence>
<dbReference type="Pfam" id="PF02518">
    <property type="entry name" value="HATPase_c"/>
    <property type="match status" value="1"/>
</dbReference>
<protein>
    <recommendedName>
        <fullName evidence="2">histidine kinase</fullName>
        <ecNumber evidence="2">2.7.13.3</ecNumber>
    </recommendedName>
</protein>
<dbReference type="SMART" id="SM00387">
    <property type="entry name" value="HATPase_c"/>
    <property type="match status" value="1"/>
</dbReference>
<dbReference type="InterPro" id="IPR003661">
    <property type="entry name" value="HisK_dim/P_dom"/>
</dbReference>
<feature type="signal peptide" evidence="13">
    <location>
        <begin position="1"/>
        <end position="19"/>
    </location>
</feature>
<dbReference type="PANTHER" id="PTHR43547:SF2">
    <property type="entry name" value="HYBRID SIGNAL TRANSDUCTION HISTIDINE KINASE C"/>
    <property type="match status" value="1"/>
</dbReference>
<dbReference type="GO" id="GO:0043565">
    <property type="term" value="F:sequence-specific DNA binding"/>
    <property type="evidence" value="ECO:0007669"/>
    <property type="project" value="InterPro"/>
</dbReference>
<dbReference type="RefSeq" id="WP_093316378.1">
    <property type="nucleotide sequence ID" value="NZ_FOAF01000001.1"/>
</dbReference>
<evidence type="ECO:0000256" key="10">
    <source>
        <dbReference type="ARBA" id="ARBA00023163"/>
    </source>
</evidence>
<dbReference type="Proteomes" id="UP000199421">
    <property type="component" value="Unassembled WGS sequence"/>
</dbReference>
<keyword evidence="5" id="KW-0547">Nucleotide-binding</keyword>
<sequence>MKELFIALSYLCYSLLLQAQETTNISYLDIERGLSNNQVRSIVQDHNGFMWFATKDGLNRYDGYTFDVFRKKVGDSCSLVHDILTAITPGDKHQVWAATRQGVSVYNDTAGSFRTIKYRPYNSNQSLPLQEVIRSVRADRRGNMLIASEGLGLLYTSKGNTTAVQIPLKIDKKVNLTYGVPCLTITPRGEVWVFVQKIGLCRLRYESMTLELINNDTKLAVSMEADSQHIYIGGYQGLSKFGLADQKMENVLLSPAHHGVLTINALTWRAPTELWIGTAEDGLFTYHTKEAQATAFLLPNKKNLADYGYIYALFKDRDNRIWIGTSISGLLIVDPNKKNFQTIAPTTQTANDKSGRFAISAFREDKQHHLYVGTENAGLYVWRADKGFYRHFQHQENKPGSLSSNSITAILQDHRQSTWIATFNAGINKYNSTSGSFERYRCINPLSGTENKVIRHLYQDKNHQLWATALRQGTLMGGLYRFDYQLDKFILFDDRLSDFFAITEDRAGKLWGGSLTQLVAIDTIEKKHRFFPINYTVTSIYEDRLGHFWIGTEGGGLFQFDREKFILTKHYTTENGLCNNAVLSILEDRDGFLWMSTYNGLMKFNPKNEKFLYYYQSDGLQGNQFQLCAATELSSGAFVFGGIKGFNLFFPSEINLSKTSPPLYFTNVSVDGQAHPFRENELVLPYSKTALTFQFAALEYSAPDKIQYAYFMEGWDKHWNEAGNNRTINYNRMAEGSYILRIRNTNSEGIWMQGDTQLRITILPPWYRTWWAYLLYGLLLLVLLYSYVRYRTKQTRLQYEVKVSKFDALRKKAEYDAEVVRHEKDLIAFEQERLINEKEKELNEKRISFFTNISHEFRTPLTLIINPVKELLSRIRENEARNELHIMHRSARRMLNLVDQLLLFRKLEAGYDQLHSGYFNFYNLCEEVYLYFIHQAQAKQITYDFICSNKELHIIGDREKLEMVLFNLISNALKYTPSRGSVALRVVECSQELIIEVSDTGCGISAREGDKLFERFYQVDSENSPGKLGFGIGLYLAKQFVGLHGGQLSYTSILGEGTTFKVVLLKQEDQLMASFLDKDAHSSPPLEDNSLIPETLVDPGADLKEELISDKRSLLIVDDDIDIRTYIKNIFKATYNIYEAEDGEEGLEMVRKKSPDLIITDYKMGGLDGISFCQQLKNDATFSNIPIILLTASTSKEVQLKSLDSGADDFLTKPFERDYLVARVANLLQNRNYLQNYFYNEITLQSNTVIVSHEYKKFLGRCIEIVEQHLSDTDFGIQVLAAEIGMSHSNLYKRVKAVSGQSVSAFIRYIRLRKAAQLLIDTDCNVTEAAFQAGFNDPKYFSKQFTKLFHSSPSDFIKKHRNAFGKYFKVQKEEGHGNK</sequence>
<evidence type="ECO:0000256" key="11">
    <source>
        <dbReference type="PROSITE-ProRule" id="PRU00169"/>
    </source>
</evidence>
<evidence type="ECO:0000256" key="6">
    <source>
        <dbReference type="ARBA" id="ARBA00022777"/>
    </source>
</evidence>
<dbReference type="Gene3D" id="1.10.287.130">
    <property type="match status" value="1"/>
</dbReference>
<dbReference type="OrthoDB" id="9809670at2"/>
<dbReference type="Gene3D" id="3.30.565.10">
    <property type="entry name" value="Histidine kinase-like ATPase, C-terminal domain"/>
    <property type="match status" value="1"/>
</dbReference>
<dbReference type="InterPro" id="IPR003594">
    <property type="entry name" value="HATPase_dom"/>
</dbReference>
<dbReference type="InterPro" id="IPR011006">
    <property type="entry name" value="CheY-like_superfamily"/>
</dbReference>
<dbReference type="InterPro" id="IPR018060">
    <property type="entry name" value="HTH_AraC"/>
</dbReference>
<dbReference type="GO" id="GO:0003700">
    <property type="term" value="F:DNA-binding transcription factor activity"/>
    <property type="evidence" value="ECO:0007669"/>
    <property type="project" value="InterPro"/>
</dbReference>
<proteinExistence type="predicted"/>
<feature type="chain" id="PRO_5011462743" description="histidine kinase" evidence="13">
    <location>
        <begin position="20"/>
        <end position="1379"/>
    </location>
</feature>
<dbReference type="InterPro" id="IPR013783">
    <property type="entry name" value="Ig-like_fold"/>
</dbReference>
<feature type="transmembrane region" description="Helical" evidence="12">
    <location>
        <begin position="770"/>
        <end position="788"/>
    </location>
</feature>
<gene>
    <name evidence="17" type="ORF">SAMN05661044_00057</name>
</gene>
<dbReference type="InterPro" id="IPR011123">
    <property type="entry name" value="Y_Y_Y"/>
</dbReference>
<keyword evidence="12" id="KW-0812">Transmembrane</keyword>
<dbReference type="Gene3D" id="1.10.10.60">
    <property type="entry name" value="Homeodomain-like"/>
    <property type="match status" value="1"/>
</dbReference>
<dbReference type="Pfam" id="PF07495">
    <property type="entry name" value="Y_Y_Y"/>
    <property type="match status" value="1"/>
</dbReference>
<keyword evidence="8" id="KW-0902">Two-component regulatory system</keyword>
<dbReference type="InterPro" id="IPR001789">
    <property type="entry name" value="Sig_transdc_resp-reg_receiver"/>
</dbReference>
<dbReference type="GO" id="GO:0000155">
    <property type="term" value="F:phosphorelay sensor kinase activity"/>
    <property type="evidence" value="ECO:0007669"/>
    <property type="project" value="InterPro"/>
</dbReference>
<dbReference type="PANTHER" id="PTHR43547">
    <property type="entry name" value="TWO-COMPONENT HISTIDINE KINASE"/>
    <property type="match status" value="1"/>
</dbReference>
<dbReference type="FunFam" id="1.10.287.130:FF:000045">
    <property type="entry name" value="Two-component system sensor histidine kinase/response regulator"/>
    <property type="match status" value="1"/>
</dbReference>
<dbReference type="InterPro" id="IPR036890">
    <property type="entry name" value="HATPase_C_sf"/>
</dbReference>
<keyword evidence="12" id="KW-0472">Membrane</keyword>
<keyword evidence="6 17" id="KW-0418">Kinase</keyword>
<reference evidence="18" key="1">
    <citation type="submission" date="2016-10" db="EMBL/GenBank/DDBJ databases">
        <authorList>
            <person name="Varghese N."/>
            <person name="Submissions S."/>
        </authorList>
    </citation>
    <scope>NUCLEOTIDE SEQUENCE [LARGE SCALE GENOMIC DNA]</scope>
    <source>
        <strain evidence="18">DSM 18733</strain>
    </source>
</reference>
<keyword evidence="12" id="KW-1133">Transmembrane helix</keyword>
<dbReference type="PROSITE" id="PS50109">
    <property type="entry name" value="HIS_KIN"/>
    <property type="match status" value="1"/>
</dbReference>
<dbReference type="EMBL" id="FOAF01000001">
    <property type="protein sequence ID" value="SEK36382.1"/>
    <property type="molecule type" value="Genomic_DNA"/>
</dbReference>
<evidence type="ECO:0000256" key="3">
    <source>
        <dbReference type="ARBA" id="ARBA00022553"/>
    </source>
</evidence>